<comment type="caution">
    <text evidence="2">The sequence shown here is derived from an EMBL/GenBank/DDBJ whole genome shotgun (WGS) entry which is preliminary data.</text>
</comment>
<accession>A0ABP9UTM1</accession>
<evidence type="ECO:0000313" key="3">
    <source>
        <dbReference type="Proteomes" id="UP001476282"/>
    </source>
</evidence>
<proteinExistence type="predicted"/>
<name>A0ABP9UTM1_9BACT</name>
<evidence type="ECO:0000313" key="2">
    <source>
        <dbReference type="EMBL" id="GAA5484873.1"/>
    </source>
</evidence>
<organism evidence="2 3">
    <name type="scientific">Haloferula sargassicola</name>
    <dbReference type="NCBI Taxonomy" id="490096"/>
    <lineage>
        <taxon>Bacteria</taxon>
        <taxon>Pseudomonadati</taxon>
        <taxon>Verrucomicrobiota</taxon>
        <taxon>Verrucomicrobiia</taxon>
        <taxon>Verrucomicrobiales</taxon>
        <taxon>Verrucomicrobiaceae</taxon>
        <taxon>Haloferula</taxon>
    </lineage>
</organism>
<dbReference type="EMBL" id="BAABRI010000058">
    <property type="protein sequence ID" value="GAA5484873.1"/>
    <property type="molecule type" value="Genomic_DNA"/>
</dbReference>
<keyword evidence="3" id="KW-1185">Reference proteome</keyword>
<feature type="compositionally biased region" description="Low complexity" evidence="1">
    <location>
        <begin position="25"/>
        <end position="46"/>
    </location>
</feature>
<reference evidence="2 3" key="1">
    <citation type="submission" date="2024-02" db="EMBL/GenBank/DDBJ databases">
        <title>Haloferula sargassicola NBRC 104335.</title>
        <authorList>
            <person name="Ichikawa N."/>
            <person name="Katano-Makiyama Y."/>
            <person name="Hidaka K."/>
        </authorList>
    </citation>
    <scope>NUCLEOTIDE SEQUENCE [LARGE SCALE GENOMIC DNA]</scope>
    <source>
        <strain evidence="2 3">NBRC 104335</strain>
    </source>
</reference>
<dbReference type="Proteomes" id="UP001476282">
    <property type="component" value="Unassembled WGS sequence"/>
</dbReference>
<sequence length="46" mass="4907">MSRGSEPAELWLMPELTNELSKAPRSGASESESALAKLSLSRSSLT</sequence>
<evidence type="ECO:0000256" key="1">
    <source>
        <dbReference type="SAM" id="MobiDB-lite"/>
    </source>
</evidence>
<protein>
    <submittedName>
        <fullName evidence="2">Uncharacterized protein</fullName>
    </submittedName>
</protein>
<feature type="region of interest" description="Disordered" evidence="1">
    <location>
        <begin position="21"/>
        <end position="46"/>
    </location>
</feature>
<gene>
    <name evidence="2" type="ORF">Hsar01_04127</name>
</gene>